<dbReference type="PANTHER" id="PTHR43817:SF1">
    <property type="entry name" value="HYDROLASE, FAMILY 43, PUTATIVE (AFU_ORTHOLOGUE AFUA_3G01660)-RELATED"/>
    <property type="match status" value="1"/>
</dbReference>
<evidence type="ECO:0000256" key="5">
    <source>
        <dbReference type="PIRSR" id="PIRSR606710-2"/>
    </source>
</evidence>
<evidence type="ECO:0000256" key="4">
    <source>
        <dbReference type="ARBA" id="ARBA00023295"/>
    </source>
</evidence>
<dbReference type="Gene3D" id="2.115.10.20">
    <property type="entry name" value="Glycosyl hydrolase domain, family 43"/>
    <property type="match status" value="1"/>
</dbReference>
<dbReference type="InterPro" id="IPR016828">
    <property type="entry name" value="Alpha-L-arabinofuranosidase"/>
</dbReference>
<dbReference type="Pfam" id="PF04616">
    <property type="entry name" value="Glyco_hydro_43"/>
    <property type="match status" value="1"/>
</dbReference>
<dbReference type="PIRSF" id="PIRSF025414">
    <property type="entry name" value="Alpha-L-arabinofuranosidase"/>
    <property type="match status" value="1"/>
</dbReference>
<proteinExistence type="inferred from homology"/>
<protein>
    <submittedName>
        <fullName evidence="7">GH43 family beta-xylosidase</fullName>
    </submittedName>
</protein>
<accession>A0A2V2YQL9</accession>
<keyword evidence="8" id="KW-1185">Reference proteome</keyword>
<dbReference type="GO" id="GO:0004553">
    <property type="term" value="F:hydrolase activity, hydrolyzing O-glycosyl compounds"/>
    <property type="evidence" value="ECO:0007669"/>
    <property type="project" value="InterPro"/>
</dbReference>
<dbReference type="InterPro" id="IPR006710">
    <property type="entry name" value="Glyco_hydro_43"/>
</dbReference>
<keyword evidence="3 6" id="KW-0378">Hydrolase</keyword>
<dbReference type="EMBL" id="QGTQ01000015">
    <property type="protein sequence ID" value="PWV99391.1"/>
    <property type="molecule type" value="Genomic_DNA"/>
</dbReference>
<dbReference type="SUPFAM" id="SSF75005">
    <property type="entry name" value="Arabinanase/levansucrase/invertase"/>
    <property type="match status" value="1"/>
</dbReference>
<reference evidence="7 8" key="1">
    <citation type="submission" date="2018-05" db="EMBL/GenBank/DDBJ databases">
        <title>Genomic Encyclopedia of Type Strains, Phase III (KMG-III): the genomes of soil and plant-associated and newly described type strains.</title>
        <authorList>
            <person name="Whitman W."/>
        </authorList>
    </citation>
    <scope>NUCLEOTIDE SEQUENCE [LARGE SCALE GENOMIC DNA]</scope>
    <source>
        <strain evidence="7 8">CECT 5696</strain>
    </source>
</reference>
<evidence type="ECO:0000256" key="1">
    <source>
        <dbReference type="ARBA" id="ARBA00009865"/>
    </source>
</evidence>
<gene>
    <name evidence="7" type="ORF">DFQ01_115107</name>
</gene>
<dbReference type="GO" id="GO:0005975">
    <property type="term" value="P:carbohydrate metabolic process"/>
    <property type="evidence" value="ECO:0007669"/>
    <property type="project" value="InterPro"/>
</dbReference>
<comment type="caution">
    <text evidence="7">The sequence shown here is derived from an EMBL/GenBank/DDBJ whole genome shotgun (WGS) entry which is preliminary data.</text>
</comment>
<evidence type="ECO:0000256" key="6">
    <source>
        <dbReference type="RuleBase" id="RU361187"/>
    </source>
</evidence>
<name>A0A2V2YQL9_9BACL</name>
<sequence>MKSLPLDLIEAGEIRMTTNRNDKVSEETGYTSPWIVNRADPYVWKHNDGTYYFTASVPEYDCIVLRKAYTIEGLVDAEETIIWRKHDTGEMGHHIWAPELHYINGKWYVYFAAGKAEEIWAIRPYVLECADADPITGTWVEKGKIELDFESFSLDATTFNHNGVQYLIWAQYKGDDSNLYIAKLANPWTIDGPQVLLSTPQYDWEIQGHRVNEGPAVLVRNGRIFVAFSASATDHRYCVGLLEASADSNLLDPTSWTKHPLPVFETNEETENFGPGHNCFTVSEDGTTDLIVYHARPYRDIIGGALSDPNRHARVQRFEWNEDGTPFFGKPGTAVVTK</sequence>
<dbReference type="InterPro" id="IPR023296">
    <property type="entry name" value="Glyco_hydro_beta-prop_sf"/>
</dbReference>
<evidence type="ECO:0000256" key="2">
    <source>
        <dbReference type="ARBA" id="ARBA00022729"/>
    </source>
</evidence>
<evidence type="ECO:0000313" key="8">
    <source>
        <dbReference type="Proteomes" id="UP000246635"/>
    </source>
</evidence>
<dbReference type="CDD" id="cd18817">
    <property type="entry name" value="GH43f_LbAraf43-like"/>
    <property type="match status" value="1"/>
</dbReference>
<evidence type="ECO:0000256" key="3">
    <source>
        <dbReference type="ARBA" id="ARBA00022801"/>
    </source>
</evidence>
<keyword evidence="2" id="KW-0732">Signal</keyword>
<evidence type="ECO:0000313" key="7">
    <source>
        <dbReference type="EMBL" id="PWV99391.1"/>
    </source>
</evidence>
<keyword evidence="4 6" id="KW-0326">Glycosidase</keyword>
<dbReference type="AlphaFoldDB" id="A0A2V2YQL9"/>
<dbReference type="Proteomes" id="UP000246635">
    <property type="component" value="Unassembled WGS sequence"/>
</dbReference>
<organism evidence="7 8">
    <name type="scientific">Paenibacillus cellulosilyticus</name>
    <dbReference type="NCBI Taxonomy" id="375489"/>
    <lineage>
        <taxon>Bacteria</taxon>
        <taxon>Bacillati</taxon>
        <taxon>Bacillota</taxon>
        <taxon>Bacilli</taxon>
        <taxon>Bacillales</taxon>
        <taxon>Paenibacillaceae</taxon>
        <taxon>Paenibacillus</taxon>
    </lineage>
</organism>
<dbReference type="PANTHER" id="PTHR43817">
    <property type="entry name" value="GLYCOSYL HYDROLASE"/>
    <property type="match status" value="1"/>
</dbReference>
<feature type="site" description="Important for catalytic activity, responsible for pKa modulation of the active site Glu and correct orientation of both the proton donor and substrate" evidence="5">
    <location>
        <position position="155"/>
    </location>
</feature>
<comment type="similarity">
    <text evidence="1 6">Belongs to the glycosyl hydrolase 43 family.</text>
</comment>